<organism evidence="5">
    <name type="scientific">marine sediment metagenome</name>
    <dbReference type="NCBI Taxonomy" id="412755"/>
    <lineage>
        <taxon>unclassified sequences</taxon>
        <taxon>metagenomes</taxon>
        <taxon>ecological metagenomes</taxon>
    </lineage>
</organism>
<dbReference type="FunFam" id="3.40.50.2020:FF:000020">
    <property type="entry name" value="Bifunctional protein PyrR"/>
    <property type="match status" value="1"/>
</dbReference>
<protein>
    <recommendedName>
        <fullName evidence="4">Phosphoribosyltransferase domain-containing protein</fullName>
    </recommendedName>
</protein>
<dbReference type="HAMAP" id="MF_01219">
    <property type="entry name" value="PyrR"/>
    <property type="match status" value="1"/>
</dbReference>
<dbReference type="NCBIfam" id="NF003549">
    <property type="entry name" value="PRK05205.1-5"/>
    <property type="match status" value="1"/>
</dbReference>
<dbReference type="SUPFAM" id="SSF53271">
    <property type="entry name" value="PRTase-like"/>
    <property type="match status" value="1"/>
</dbReference>
<dbReference type="PANTHER" id="PTHR11608:SF0">
    <property type="entry name" value="BIFUNCTIONAL PROTEIN PYRR"/>
    <property type="match status" value="1"/>
</dbReference>
<dbReference type="Pfam" id="PF00156">
    <property type="entry name" value="Pribosyltran"/>
    <property type="match status" value="1"/>
</dbReference>
<proteinExistence type="inferred from homology"/>
<dbReference type="InterPro" id="IPR029057">
    <property type="entry name" value="PRTase-like"/>
</dbReference>
<reference evidence="5" key="1">
    <citation type="journal article" date="2014" name="Front. Microbiol.">
        <title>High frequency of phylogenetically diverse reductive dehalogenase-homologous genes in deep subseafloor sedimentary metagenomes.</title>
        <authorList>
            <person name="Kawai M."/>
            <person name="Futagami T."/>
            <person name="Toyoda A."/>
            <person name="Takaki Y."/>
            <person name="Nishi S."/>
            <person name="Hori S."/>
            <person name="Arai W."/>
            <person name="Tsubouchi T."/>
            <person name="Morono Y."/>
            <person name="Uchiyama I."/>
            <person name="Ito T."/>
            <person name="Fujiyama A."/>
            <person name="Inagaki F."/>
            <person name="Takami H."/>
        </authorList>
    </citation>
    <scope>NUCLEOTIDE SEQUENCE</scope>
    <source>
        <strain evidence="5">Expedition CK06-06</strain>
    </source>
</reference>
<feature type="non-terminal residue" evidence="5">
    <location>
        <position position="166"/>
    </location>
</feature>
<keyword evidence="3" id="KW-0804">Transcription</keyword>
<comment type="caution">
    <text evidence="5">The sequence shown here is derived from an EMBL/GenBank/DDBJ whole genome shotgun (WGS) entry which is preliminary data.</text>
</comment>
<sequence>MPGGLMQFREKAKIMDKEAMERALMRIAHEIVEKNKGTEDLAIIGIRNRGAYLAQEVAAYIEKIEKTRVPVGILDITLYRDDLTTIAEQPQVHKTEIDFDISGKKIILVDDVFYTGRTIRCALDALIDFGRPRFIQLAVLIDRGHRELPIRADYIGKNVPTSLKET</sequence>
<evidence type="ECO:0000256" key="1">
    <source>
        <dbReference type="ARBA" id="ARBA00005565"/>
    </source>
</evidence>
<name>X0SN46_9ZZZZ</name>
<dbReference type="NCBIfam" id="NF003545">
    <property type="entry name" value="PRK05205.1-1"/>
    <property type="match status" value="1"/>
</dbReference>
<gene>
    <name evidence="5" type="ORF">S01H1_05939</name>
</gene>
<dbReference type="EMBL" id="BARS01003083">
    <property type="protein sequence ID" value="GAF77307.1"/>
    <property type="molecule type" value="Genomic_DNA"/>
</dbReference>
<dbReference type="CDD" id="cd06223">
    <property type="entry name" value="PRTases_typeI"/>
    <property type="match status" value="1"/>
</dbReference>
<dbReference type="InterPro" id="IPR023050">
    <property type="entry name" value="PyrR"/>
</dbReference>
<dbReference type="InterPro" id="IPR000836">
    <property type="entry name" value="PRTase_dom"/>
</dbReference>
<keyword evidence="2" id="KW-0805">Transcription regulation</keyword>
<accession>X0SN46</accession>
<feature type="domain" description="Phosphoribosyltransferase" evidence="4">
    <location>
        <begin position="14"/>
        <end position="158"/>
    </location>
</feature>
<dbReference type="InterPro" id="IPR050137">
    <property type="entry name" value="PyrR_bifunctional"/>
</dbReference>
<dbReference type="AlphaFoldDB" id="X0SN46"/>
<evidence type="ECO:0000313" key="5">
    <source>
        <dbReference type="EMBL" id="GAF77307.1"/>
    </source>
</evidence>
<evidence type="ECO:0000259" key="4">
    <source>
        <dbReference type="Pfam" id="PF00156"/>
    </source>
</evidence>
<comment type="similarity">
    <text evidence="1">Belongs to the purine/pyrimidine phosphoribosyltransferase family. PyrR subfamily.</text>
</comment>
<dbReference type="PANTHER" id="PTHR11608">
    <property type="entry name" value="BIFUNCTIONAL PROTEIN PYRR"/>
    <property type="match status" value="1"/>
</dbReference>
<evidence type="ECO:0000256" key="2">
    <source>
        <dbReference type="ARBA" id="ARBA00023015"/>
    </source>
</evidence>
<evidence type="ECO:0000256" key="3">
    <source>
        <dbReference type="ARBA" id="ARBA00023163"/>
    </source>
</evidence>
<dbReference type="Gene3D" id="3.40.50.2020">
    <property type="match status" value="1"/>
</dbReference>